<dbReference type="InterPro" id="IPR051224">
    <property type="entry name" value="NiCoT_RcnA"/>
</dbReference>
<feature type="signal peptide" evidence="2">
    <location>
        <begin position="1"/>
        <end position="30"/>
    </location>
</feature>
<keyword evidence="2" id="KW-0732">Signal</keyword>
<dbReference type="EMBL" id="JBHLZU010000029">
    <property type="protein sequence ID" value="MFB9908844.1"/>
    <property type="molecule type" value="Genomic_DNA"/>
</dbReference>
<dbReference type="PROSITE" id="PS00018">
    <property type="entry name" value="EF_HAND_1"/>
    <property type="match status" value="1"/>
</dbReference>
<dbReference type="PANTHER" id="PTHR40659:SF1">
    <property type="entry name" value="NICKEL_COBALT EFFLUX SYSTEM RCNA"/>
    <property type="match status" value="1"/>
</dbReference>
<proteinExistence type="predicted"/>
<reference evidence="3 4" key="1">
    <citation type="submission" date="2024-09" db="EMBL/GenBank/DDBJ databases">
        <authorList>
            <person name="Sun Q."/>
            <person name="Mori K."/>
        </authorList>
    </citation>
    <scope>NUCLEOTIDE SEQUENCE [LARGE SCALE GENOMIC DNA]</scope>
    <source>
        <strain evidence="3 4">TBRC 7907</strain>
    </source>
</reference>
<sequence>MTAPRPSTHSAAAVLLAVLVAVLVAAPAQAHPSDEVIQQVYLTPASDGVTVQLDLAPGVLVSPRFGTKVDTDGNGQLSADEVDKHATAVRSALHATADGKPLTFTLTERRYPPLELLSSGAGVITLVLTAPLPADAGTVTITDNYDPGTTSTVQMSVLSGVPPLRLGPITRAEDGRTIALSLRPATSAADATTPAGTGTAAAPDASSGSSMLDALRRPLTSPWALLALLGACALLGALHALTPGHGKTLLAAYLVGEQSKPRHAIMLAVVITFTHTAAVLALGGAVLLLGEHVLPSFVVPVLTIVSGALVLVLGMRLLITRLRHARSPALHHGHGHGHGHGTVGIRNLATMGVSAGMIPCPEALSVMLLAIGLNRTALGMVMIVAFSIGLAAVLVGLGLVLVSAVPATTRLTRIRPHWTAVRIPLLSAFVVTVLGGTIAVVGIATLAA</sequence>
<dbReference type="Proteomes" id="UP001589693">
    <property type="component" value="Unassembled WGS sequence"/>
</dbReference>
<feature type="transmembrane region" description="Helical" evidence="1">
    <location>
        <begin position="377"/>
        <end position="402"/>
    </location>
</feature>
<keyword evidence="1" id="KW-0472">Membrane</keyword>
<gene>
    <name evidence="3" type="ORF">ACFFQA_33320</name>
</gene>
<accession>A0ABV6A6P4</accession>
<evidence type="ECO:0000256" key="1">
    <source>
        <dbReference type="SAM" id="Phobius"/>
    </source>
</evidence>
<evidence type="ECO:0000313" key="3">
    <source>
        <dbReference type="EMBL" id="MFB9908844.1"/>
    </source>
</evidence>
<keyword evidence="4" id="KW-1185">Reference proteome</keyword>
<keyword evidence="1" id="KW-0812">Transmembrane</keyword>
<evidence type="ECO:0000256" key="2">
    <source>
        <dbReference type="SAM" id="SignalP"/>
    </source>
</evidence>
<organism evidence="3 4">
    <name type="scientific">Allokutzneria oryzae</name>
    <dbReference type="NCBI Taxonomy" id="1378989"/>
    <lineage>
        <taxon>Bacteria</taxon>
        <taxon>Bacillati</taxon>
        <taxon>Actinomycetota</taxon>
        <taxon>Actinomycetes</taxon>
        <taxon>Pseudonocardiales</taxon>
        <taxon>Pseudonocardiaceae</taxon>
        <taxon>Allokutzneria</taxon>
    </lineage>
</organism>
<feature type="transmembrane region" description="Helical" evidence="1">
    <location>
        <begin position="423"/>
        <end position="447"/>
    </location>
</feature>
<evidence type="ECO:0008006" key="5">
    <source>
        <dbReference type="Google" id="ProtNLM"/>
    </source>
</evidence>
<protein>
    <recommendedName>
        <fullName evidence="5">Nickel/cobalt efflux system</fullName>
    </recommendedName>
</protein>
<comment type="caution">
    <text evidence="3">The sequence shown here is derived from an EMBL/GenBank/DDBJ whole genome shotgun (WGS) entry which is preliminary data.</text>
</comment>
<feature type="transmembrane region" description="Helical" evidence="1">
    <location>
        <begin position="296"/>
        <end position="319"/>
    </location>
</feature>
<dbReference type="RefSeq" id="WP_377860956.1">
    <property type="nucleotide sequence ID" value="NZ_JBHLZU010000029.1"/>
</dbReference>
<dbReference type="InterPro" id="IPR018247">
    <property type="entry name" value="EF_Hand_1_Ca_BS"/>
</dbReference>
<feature type="chain" id="PRO_5046358496" description="Nickel/cobalt efflux system" evidence="2">
    <location>
        <begin position="31"/>
        <end position="448"/>
    </location>
</feature>
<feature type="transmembrane region" description="Helical" evidence="1">
    <location>
        <begin position="348"/>
        <end position="371"/>
    </location>
</feature>
<feature type="transmembrane region" description="Helical" evidence="1">
    <location>
        <begin position="223"/>
        <end position="242"/>
    </location>
</feature>
<name>A0ABV6A6P4_9PSEU</name>
<feature type="transmembrane region" description="Helical" evidence="1">
    <location>
        <begin position="263"/>
        <end position="290"/>
    </location>
</feature>
<evidence type="ECO:0000313" key="4">
    <source>
        <dbReference type="Proteomes" id="UP001589693"/>
    </source>
</evidence>
<dbReference type="PANTHER" id="PTHR40659">
    <property type="entry name" value="NICKEL/COBALT EFFLUX SYSTEM RCNA"/>
    <property type="match status" value="1"/>
</dbReference>
<keyword evidence="1" id="KW-1133">Transmembrane helix</keyword>